<evidence type="ECO:0000313" key="2">
    <source>
        <dbReference type="Proteomes" id="UP001153678"/>
    </source>
</evidence>
<evidence type="ECO:0000313" key="1">
    <source>
        <dbReference type="EMBL" id="CAI2197520.1"/>
    </source>
</evidence>
<sequence>YKFVLKRRKELYNVLCPIDRNLENESDCIDNKIELRLNKGKEKILNLRKKYREIDNKIKSYEE</sequence>
<feature type="non-terminal residue" evidence="1">
    <location>
        <position position="63"/>
    </location>
</feature>
<dbReference type="Proteomes" id="UP001153678">
    <property type="component" value="Unassembled WGS sequence"/>
</dbReference>
<gene>
    <name evidence="1" type="ORF">FWILDA_LOCUS18119</name>
</gene>
<proteinExistence type="predicted"/>
<accession>A0A9W4T9V1</accession>
<keyword evidence="2" id="KW-1185">Reference proteome</keyword>
<organism evidence="1 2">
    <name type="scientific">Funneliformis geosporum</name>
    <dbReference type="NCBI Taxonomy" id="1117311"/>
    <lineage>
        <taxon>Eukaryota</taxon>
        <taxon>Fungi</taxon>
        <taxon>Fungi incertae sedis</taxon>
        <taxon>Mucoromycota</taxon>
        <taxon>Glomeromycotina</taxon>
        <taxon>Glomeromycetes</taxon>
        <taxon>Glomerales</taxon>
        <taxon>Glomeraceae</taxon>
        <taxon>Funneliformis</taxon>
    </lineage>
</organism>
<reference evidence="1" key="1">
    <citation type="submission" date="2022-08" db="EMBL/GenBank/DDBJ databases">
        <authorList>
            <person name="Kallberg Y."/>
            <person name="Tangrot J."/>
            <person name="Rosling A."/>
        </authorList>
    </citation>
    <scope>NUCLEOTIDE SEQUENCE</scope>
    <source>
        <strain evidence="1">Wild A</strain>
    </source>
</reference>
<name>A0A9W4T9V1_9GLOM</name>
<comment type="caution">
    <text evidence="1">The sequence shown here is derived from an EMBL/GenBank/DDBJ whole genome shotgun (WGS) entry which is preliminary data.</text>
</comment>
<dbReference type="EMBL" id="CAMKVN010016457">
    <property type="protein sequence ID" value="CAI2197520.1"/>
    <property type="molecule type" value="Genomic_DNA"/>
</dbReference>
<dbReference type="AlphaFoldDB" id="A0A9W4T9V1"/>
<protein>
    <submittedName>
        <fullName evidence="1">2861_t:CDS:1</fullName>
    </submittedName>
</protein>
<feature type="non-terminal residue" evidence="1">
    <location>
        <position position="1"/>
    </location>
</feature>